<feature type="region of interest" description="Disordered" evidence="1">
    <location>
        <begin position="1"/>
        <end position="62"/>
    </location>
</feature>
<dbReference type="OrthoDB" id="780193at2759"/>
<feature type="compositionally biased region" description="Polar residues" evidence="1">
    <location>
        <begin position="119"/>
        <end position="132"/>
    </location>
</feature>
<proteinExistence type="predicted"/>
<accession>A0A8S0U353</accession>
<dbReference type="AlphaFoldDB" id="A0A8S0U353"/>
<feature type="compositionally biased region" description="Low complexity" evidence="1">
    <location>
        <begin position="138"/>
        <end position="154"/>
    </location>
</feature>
<dbReference type="InterPro" id="IPR039609">
    <property type="entry name" value="VQ_15/22"/>
</dbReference>
<dbReference type="InterPro" id="IPR008889">
    <property type="entry name" value="VQ"/>
</dbReference>
<organism evidence="3 4">
    <name type="scientific">Olea europaea subsp. europaea</name>
    <dbReference type="NCBI Taxonomy" id="158383"/>
    <lineage>
        <taxon>Eukaryota</taxon>
        <taxon>Viridiplantae</taxon>
        <taxon>Streptophyta</taxon>
        <taxon>Embryophyta</taxon>
        <taxon>Tracheophyta</taxon>
        <taxon>Spermatophyta</taxon>
        <taxon>Magnoliopsida</taxon>
        <taxon>eudicotyledons</taxon>
        <taxon>Gunneridae</taxon>
        <taxon>Pentapetalae</taxon>
        <taxon>asterids</taxon>
        <taxon>lamiids</taxon>
        <taxon>Lamiales</taxon>
        <taxon>Oleaceae</taxon>
        <taxon>Oleeae</taxon>
        <taxon>Olea</taxon>
    </lineage>
</organism>
<gene>
    <name evidence="3" type="ORF">OLEA9_A042725</name>
</gene>
<dbReference type="PANTHER" id="PTHR33179">
    <property type="entry name" value="VQ MOTIF-CONTAINING PROTEIN"/>
    <property type="match status" value="1"/>
</dbReference>
<dbReference type="Proteomes" id="UP000594638">
    <property type="component" value="Unassembled WGS sequence"/>
</dbReference>
<reference evidence="3 4" key="1">
    <citation type="submission" date="2019-12" db="EMBL/GenBank/DDBJ databases">
        <authorList>
            <person name="Alioto T."/>
            <person name="Alioto T."/>
            <person name="Gomez Garrido J."/>
        </authorList>
    </citation>
    <scope>NUCLEOTIDE SEQUENCE [LARGE SCALE GENOMIC DNA]</scope>
</reference>
<dbReference type="Pfam" id="PF05678">
    <property type="entry name" value="VQ"/>
    <property type="match status" value="1"/>
</dbReference>
<dbReference type="Gramene" id="OE9A042725T2">
    <property type="protein sequence ID" value="OE9A042725C2"/>
    <property type="gene ID" value="OE9A042725"/>
</dbReference>
<dbReference type="EMBL" id="CACTIH010007380">
    <property type="protein sequence ID" value="CAA3011796.1"/>
    <property type="molecule type" value="Genomic_DNA"/>
</dbReference>
<protein>
    <recommendedName>
        <fullName evidence="2">VQ domain-containing protein</fullName>
    </recommendedName>
</protein>
<comment type="caution">
    <text evidence="3">The sequence shown here is derived from an EMBL/GenBank/DDBJ whole genome shotgun (WGS) entry which is preliminary data.</text>
</comment>
<feature type="compositionally biased region" description="Basic residues" evidence="1">
    <location>
        <begin position="158"/>
        <end position="167"/>
    </location>
</feature>
<feature type="region of interest" description="Disordered" evidence="1">
    <location>
        <begin position="119"/>
        <end position="171"/>
    </location>
</feature>
<evidence type="ECO:0000259" key="2">
    <source>
        <dbReference type="Pfam" id="PF05678"/>
    </source>
</evidence>
<feature type="compositionally biased region" description="Low complexity" evidence="1">
    <location>
        <begin position="1"/>
        <end position="14"/>
    </location>
</feature>
<feature type="domain" description="VQ" evidence="2">
    <location>
        <begin position="168"/>
        <end position="195"/>
    </location>
</feature>
<keyword evidence="4" id="KW-1185">Reference proteome</keyword>
<dbReference type="PANTHER" id="PTHR33179:SF4">
    <property type="entry name" value="VQ MOTIF-CONTAINING PROTEIN"/>
    <property type="match status" value="1"/>
</dbReference>
<name>A0A8S0U353_OLEEU</name>
<evidence type="ECO:0000313" key="3">
    <source>
        <dbReference type="EMBL" id="CAA3011796.1"/>
    </source>
</evidence>
<sequence>MDSENSGSLQSSSGGDEEYESRADSISALMNHPTTHVGPISNPLQPQPPPLQTLSQPHPTNPPVFDPLSYYLRFQNPSSLLNPNMAWSKSTTLGPEPNSTDILAFPDFMTSFTNHSPTVPFSSGADNPTSGAPTVATDNTISDNQNQIQSQNQTAVRNPKKRSRASRRAPTTVLTTDTTNFRAMVQEFTGIPAPPFTSSPFPRSRLDLFGTPSSLRSSPLDTMQPPYLLRPFAQKVQSPNPFLSSVSSSSLFSSSSNNNIITSGSSSTSAGTLTPSINYQLPTESSNLSNIFQLTNSAMPGSSKPRVSLEFSSDDRSHVKIGNLSEFNSGHGHVNTTISGLPNLISSDQMALRDDNDTTKWSKSPSNNGDLLQMTSVNANYSLSRNTTSEKIIYSASSSSNFHGEKGQDNVAPRGEDYCVSSRVYPVRIRMIAATSFSVIKKGKSVLMLWNKG</sequence>
<evidence type="ECO:0000313" key="4">
    <source>
        <dbReference type="Proteomes" id="UP000594638"/>
    </source>
</evidence>
<evidence type="ECO:0000256" key="1">
    <source>
        <dbReference type="SAM" id="MobiDB-lite"/>
    </source>
</evidence>